<organism evidence="1 2">
    <name type="scientific">Candidatus Manganitrophus noduliformans</name>
    <dbReference type="NCBI Taxonomy" id="2606439"/>
    <lineage>
        <taxon>Bacteria</taxon>
        <taxon>Pseudomonadati</taxon>
        <taxon>Nitrospirota</taxon>
        <taxon>Nitrospiria</taxon>
        <taxon>Candidatus Troglogloeales</taxon>
        <taxon>Candidatus Manganitrophaceae</taxon>
        <taxon>Candidatus Manganitrophus</taxon>
    </lineage>
</organism>
<keyword evidence="2" id="KW-1185">Reference proteome</keyword>
<protein>
    <submittedName>
        <fullName evidence="1">Carboxypeptidase regulatory-like domain-containing protein</fullName>
    </submittedName>
</protein>
<dbReference type="Pfam" id="PF13620">
    <property type="entry name" value="CarboxypepD_reg"/>
    <property type="match status" value="1"/>
</dbReference>
<name>A0A7X6DL91_9BACT</name>
<dbReference type="InterPro" id="IPR008969">
    <property type="entry name" value="CarboxyPept-like_regulatory"/>
</dbReference>
<dbReference type="Proteomes" id="UP000534783">
    <property type="component" value="Unassembled WGS sequence"/>
</dbReference>
<dbReference type="Gene3D" id="2.60.40.1120">
    <property type="entry name" value="Carboxypeptidase-like, regulatory domain"/>
    <property type="match status" value="1"/>
</dbReference>
<comment type="caution">
    <text evidence="1">The sequence shown here is derived from an EMBL/GenBank/DDBJ whole genome shotgun (WGS) entry which is preliminary data.</text>
</comment>
<evidence type="ECO:0000313" key="1">
    <source>
        <dbReference type="EMBL" id="NKE69187.1"/>
    </source>
</evidence>
<proteinExistence type="predicted"/>
<dbReference type="SUPFAM" id="SSF49464">
    <property type="entry name" value="Carboxypeptidase regulatory domain-like"/>
    <property type="match status" value="1"/>
</dbReference>
<keyword evidence="1" id="KW-0378">Hydrolase</keyword>
<reference evidence="1 2" key="1">
    <citation type="journal article" date="2020" name="Nature">
        <title>Bacterial chemolithoautotrophy via manganese oxidation.</title>
        <authorList>
            <person name="Yu H."/>
            <person name="Leadbetter J.R."/>
        </authorList>
    </citation>
    <scope>NUCLEOTIDE SEQUENCE [LARGE SCALE GENOMIC DNA]</scope>
    <source>
        <strain evidence="1 2">Mn-1</strain>
    </source>
</reference>
<sequence length="480" mass="49048">MQLDGYLKKRSFILISFIFILVQGCGSGSSETPRPVVPTTLKGVIAKGSPINGALITVKGVDGKTQTTASDSNGHYTVVVDGLTPPYLLRADLPSGDVLFSLGSQGGGVVNIHPLTDLIVGTWYKLHGKSVVDAFSNPAEDPAPDRGEVAALSIAIRQIVQAWLESNGLDPSQFDLISTPFETDHRGFDRLLDMLTITVDASGVPSMVIVDTTTSIQQTTTLDVDASGGSILVGTLLTTGSGETATSTFSSIIVSVISNPPAPTPIALIEVTPTSLILPTGQIQSFSAVAKDASGAAIDGVSFTWSLQSKGETPIAIINGNGQVMGLRTGEASVTASSGGITSNTATLTVVPGTTVDLTIGTPNGLVGITFPSVAVGISFPTVAIGIEFPSQIRGGIAGKVTDAATGTPIPGAVVRAFLLDIMVASTVTDHLGAFTLVSLAPDRFRVEASAAGYASNSMASVEVAVGATTQGVNILLGRE</sequence>
<gene>
    <name evidence="1" type="ORF">MNODULE_00270</name>
</gene>
<dbReference type="GO" id="GO:0004180">
    <property type="term" value="F:carboxypeptidase activity"/>
    <property type="evidence" value="ECO:0007669"/>
    <property type="project" value="UniProtKB-KW"/>
</dbReference>
<keyword evidence="1" id="KW-0121">Carboxypeptidase</keyword>
<dbReference type="RefSeq" id="WP_168057507.1">
    <property type="nucleotide sequence ID" value="NZ_VTOW01000001.1"/>
</dbReference>
<keyword evidence="1" id="KW-0645">Protease</keyword>
<dbReference type="AlphaFoldDB" id="A0A7X6DL91"/>
<evidence type="ECO:0000313" key="2">
    <source>
        <dbReference type="Proteomes" id="UP000534783"/>
    </source>
</evidence>
<dbReference type="EMBL" id="VTOW01000001">
    <property type="protein sequence ID" value="NKE69187.1"/>
    <property type="molecule type" value="Genomic_DNA"/>
</dbReference>
<accession>A0A7X6DL91</accession>
<dbReference type="Gene3D" id="2.60.40.1080">
    <property type="match status" value="1"/>
</dbReference>